<dbReference type="InterPro" id="IPR042945">
    <property type="entry name" value="LBH_dom_prot"/>
</dbReference>
<dbReference type="EMBL" id="JAOTOJ010000001">
    <property type="protein sequence ID" value="KAK9409414.1"/>
    <property type="molecule type" value="Genomic_DNA"/>
</dbReference>
<feature type="domain" description="LBH" evidence="2">
    <location>
        <begin position="31"/>
        <end position="117"/>
    </location>
</feature>
<protein>
    <submittedName>
        <fullName evidence="3">Protein LBH-like</fullName>
    </submittedName>
</protein>
<dbReference type="Pfam" id="PF15317">
    <property type="entry name" value="Lbh"/>
    <property type="match status" value="1"/>
</dbReference>
<dbReference type="PANTHER" id="PTHR14987">
    <property type="entry name" value="PROTEIN LBH-RELATED"/>
    <property type="match status" value="1"/>
</dbReference>
<evidence type="ECO:0000259" key="2">
    <source>
        <dbReference type="Pfam" id="PF15317"/>
    </source>
</evidence>
<feature type="compositionally biased region" description="Basic and acidic residues" evidence="1">
    <location>
        <begin position="131"/>
        <end position="146"/>
    </location>
</feature>
<organism evidence="3 4">
    <name type="scientific">Crotalus adamanteus</name>
    <name type="common">Eastern diamondback rattlesnake</name>
    <dbReference type="NCBI Taxonomy" id="8729"/>
    <lineage>
        <taxon>Eukaryota</taxon>
        <taxon>Metazoa</taxon>
        <taxon>Chordata</taxon>
        <taxon>Craniata</taxon>
        <taxon>Vertebrata</taxon>
        <taxon>Euteleostomi</taxon>
        <taxon>Lepidosauria</taxon>
        <taxon>Squamata</taxon>
        <taxon>Bifurcata</taxon>
        <taxon>Unidentata</taxon>
        <taxon>Episquamata</taxon>
        <taxon>Toxicofera</taxon>
        <taxon>Serpentes</taxon>
        <taxon>Colubroidea</taxon>
        <taxon>Viperidae</taxon>
        <taxon>Crotalinae</taxon>
        <taxon>Crotalus</taxon>
    </lineage>
</organism>
<evidence type="ECO:0000313" key="4">
    <source>
        <dbReference type="Proteomes" id="UP001474421"/>
    </source>
</evidence>
<feature type="region of interest" description="Disordered" evidence="1">
    <location>
        <begin position="84"/>
        <end position="146"/>
    </location>
</feature>
<evidence type="ECO:0000256" key="1">
    <source>
        <dbReference type="SAM" id="MobiDB-lite"/>
    </source>
</evidence>
<dbReference type="PANTHER" id="PTHR14987:SF3">
    <property type="entry name" value="LBH DOMAIN-CONTAINING PROTEIN 2"/>
    <property type="match status" value="1"/>
</dbReference>
<evidence type="ECO:0000313" key="3">
    <source>
        <dbReference type="EMBL" id="KAK9409414.1"/>
    </source>
</evidence>
<accession>A0AAW1C4W8</accession>
<dbReference type="InterPro" id="IPR038990">
    <property type="entry name" value="LBH_dom"/>
</dbReference>
<sequence>MQETGALFLKANIGNKHRFFRNKSIHVLRSMTEVMNTREPVMEEFILSQPEEEGGTSTQAFPDAHEKYPKLSKRLPSIVVEPSEVGDVESGELRWPPEDLKSMEDKKALAAQRSCAQQHQMDLESASPHQDIGDSTKCSESRTEDD</sequence>
<keyword evidence="4" id="KW-1185">Reference proteome</keyword>
<reference evidence="3 4" key="1">
    <citation type="journal article" date="2024" name="Proc. Natl. Acad. Sci. U.S.A.">
        <title>The genetic regulatory architecture and epigenomic basis for age-related changes in rattlesnake venom.</title>
        <authorList>
            <person name="Hogan M.P."/>
            <person name="Holding M.L."/>
            <person name="Nystrom G.S."/>
            <person name="Colston T.J."/>
            <person name="Bartlett D.A."/>
            <person name="Mason A.J."/>
            <person name="Ellsworth S.A."/>
            <person name="Rautsaw R.M."/>
            <person name="Lawrence K.C."/>
            <person name="Strickland J.L."/>
            <person name="He B."/>
            <person name="Fraser P."/>
            <person name="Margres M.J."/>
            <person name="Gilbert D.M."/>
            <person name="Gibbs H.L."/>
            <person name="Parkinson C.L."/>
            <person name="Rokyta D.R."/>
        </authorList>
    </citation>
    <scope>NUCLEOTIDE SEQUENCE [LARGE SCALE GENOMIC DNA]</scope>
    <source>
        <strain evidence="3">DRR0105</strain>
    </source>
</reference>
<proteinExistence type="predicted"/>
<name>A0AAW1C4W8_CROAD</name>
<dbReference type="AlphaFoldDB" id="A0AAW1C4W8"/>
<feature type="compositionally biased region" description="Basic and acidic residues" evidence="1">
    <location>
        <begin position="91"/>
        <end position="108"/>
    </location>
</feature>
<comment type="caution">
    <text evidence="3">The sequence shown here is derived from an EMBL/GenBank/DDBJ whole genome shotgun (WGS) entry which is preliminary data.</text>
</comment>
<dbReference type="Proteomes" id="UP001474421">
    <property type="component" value="Unassembled WGS sequence"/>
</dbReference>
<gene>
    <name evidence="3" type="ORF">NXF25_000589</name>
</gene>